<keyword evidence="6" id="KW-0472">Membrane</keyword>
<dbReference type="GO" id="GO:0008270">
    <property type="term" value="F:zinc ion binding"/>
    <property type="evidence" value="ECO:0007669"/>
    <property type="project" value="UniProtKB-KW"/>
</dbReference>
<evidence type="ECO:0000256" key="6">
    <source>
        <dbReference type="SAM" id="Phobius"/>
    </source>
</evidence>
<dbReference type="InterPro" id="IPR013083">
    <property type="entry name" value="Znf_RING/FYVE/PHD"/>
</dbReference>
<dbReference type="Proteomes" id="UP001418222">
    <property type="component" value="Unassembled WGS sequence"/>
</dbReference>
<evidence type="ECO:0000313" key="8">
    <source>
        <dbReference type="EMBL" id="KAK8937000.1"/>
    </source>
</evidence>
<accession>A0AAP0G4Q0</accession>
<keyword evidence="6" id="KW-0812">Transmembrane</keyword>
<comment type="caution">
    <text evidence="8">The sequence shown here is derived from an EMBL/GenBank/DDBJ whole genome shotgun (WGS) entry which is preliminary data.</text>
</comment>
<name>A0AAP0G4Q0_9ASPA</name>
<dbReference type="Pfam" id="PF13639">
    <property type="entry name" value="zf-RING_2"/>
    <property type="match status" value="1"/>
</dbReference>
<evidence type="ECO:0000256" key="5">
    <source>
        <dbReference type="SAM" id="MobiDB-lite"/>
    </source>
</evidence>
<keyword evidence="9" id="KW-1185">Reference proteome</keyword>
<dbReference type="PANTHER" id="PTHR46225">
    <property type="entry name" value="C3H4 TYPE ZINC FINGER PROTEIN"/>
    <property type="match status" value="1"/>
</dbReference>
<keyword evidence="3" id="KW-0862">Zinc</keyword>
<dbReference type="InterPro" id="IPR011016">
    <property type="entry name" value="Znf_RING-CH"/>
</dbReference>
<dbReference type="EMBL" id="JBBWWQ010000010">
    <property type="protein sequence ID" value="KAK8937000.1"/>
    <property type="molecule type" value="Genomic_DNA"/>
</dbReference>
<dbReference type="PANTHER" id="PTHR46225:SF19">
    <property type="entry name" value="RING-TYPE DOMAIN-CONTAINING PROTEIN"/>
    <property type="match status" value="1"/>
</dbReference>
<evidence type="ECO:0000256" key="2">
    <source>
        <dbReference type="ARBA" id="ARBA00022771"/>
    </source>
</evidence>
<dbReference type="PROSITE" id="PS50089">
    <property type="entry name" value="ZF_RING_2"/>
    <property type="match status" value="1"/>
</dbReference>
<gene>
    <name evidence="8" type="ORF">KSP39_PZI011971</name>
</gene>
<feature type="domain" description="RING-type" evidence="7">
    <location>
        <begin position="339"/>
        <end position="380"/>
    </location>
</feature>
<evidence type="ECO:0000256" key="3">
    <source>
        <dbReference type="ARBA" id="ARBA00022833"/>
    </source>
</evidence>
<organism evidence="8 9">
    <name type="scientific">Platanthera zijinensis</name>
    <dbReference type="NCBI Taxonomy" id="2320716"/>
    <lineage>
        <taxon>Eukaryota</taxon>
        <taxon>Viridiplantae</taxon>
        <taxon>Streptophyta</taxon>
        <taxon>Embryophyta</taxon>
        <taxon>Tracheophyta</taxon>
        <taxon>Spermatophyta</taxon>
        <taxon>Magnoliopsida</taxon>
        <taxon>Liliopsida</taxon>
        <taxon>Asparagales</taxon>
        <taxon>Orchidaceae</taxon>
        <taxon>Orchidoideae</taxon>
        <taxon>Orchideae</taxon>
        <taxon>Orchidinae</taxon>
        <taxon>Platanthera</taxon>
    </lineage>
</organism>
<evidence type="ECO:0000256" key="4">
    <source>
        <dbReference type="PROSITE-ProRule" id="PRU00175"/>
    </source>
</evidence>
<reference evidence="8 9" key="1">
    <citation type="journal article" date="2022" name="Nat. Plants">
        <title>Genomes of leafy and leafless Platanthera orchids illuminate the evolution of mycoheterotrophy.</title>
        <authorList>
            <person name="Li M.H."/>
            <person name="Liu K.W."/>
            <person name="Li Z."/>
            <person name="Lu H.C."/>
            <person name="Ye Q.L."/>
            <person name="Zhang D."/>
            <person name="Wang J.Y."/>
            <person name="Li Y.F."/>
            <person name="Zhong Z.M."/>
            <person name="Liu X."/>
            <person name="Yu X."/>
            <person name="Liu D.K."/>
            <person name="Tu X.D."/>
            <person name="Liu B."/>
            <person name="Hao Y."/>
            <person name="Liao X.Y."/>
            <person name="Jiang Y.T."/>
            <person name="Sun W.H."/>
            <person name="Chen J."/>
            <person name="Chen Y.Q."/>
            <person name="Ai Y."/>
            <person name="Zhai J.W."/>
            <person name="Wu S.S."/>
            <person name="Zhou Z."/>
            <person name="Hsiao Y.Y."/>
            <person name="Wu W.L."/>
            <person name="Chen Y.Y."/>
            <person name="Lin Y.F."/>
            <person name="Hsu J.L."/>
            <person name="Li C.Y."/>
            <person name="Wang Z.W."/>
            <person name="Zhao X."/>
            <person name="Zhong W.Y."/>
            <person name="Ma X.K."/>
            <person name="Ma L."/>
            <person name="Huang J."/>
            <person name="Chen G.Z."/>
            <person name="Huang M.Z."/>
            <person name="Huang L."/>
            <person name="Peng D.H."/>
            <person name="Luo Y.B."/>
            <person name="Zou S.Q."/>
            <person name="Chen S.P."/>
            <person name="Lan S."/>
            <person name="Tsai W.C."/>
            <person name="Van de Peer Y."/>
            <person name="Liu Z.J."/>
        </authorList>
    </citation>
    <scope>NUCLEOTIDE SEQUENCE [LARGE SCALE GENOMIC DNA]</scope>
    <source>
        <strain evidence="8">Lor287</strain>
    </source>
</reference>
<proteinExistence type="predicted"/>
<dbReference type="SMART" id="SM00744">
    <property type="entry name" value="RINGv"/>
    <property type="match status" value="1"/>
</dbReference>
<dbReference type="AlphaFoldDB" id="A0AAP0G4Q0"/>
<sequence length="389" mass="42754">MERPVSANADEHAIDIVRDVSTSVTTSISDIHNNPNLHSEGRSSTTRHVPDSQLPSRLPAASNSRSASFPRNRDTFGRRQRSPLNSGFWISIELLVNLSQIAAALIVLSFSRKEHPHAPLFTWVIGYTAGCIATLPHLFWRYINRNSQTTAQSSANSVQSLPQNSAISVARSLQIDNSAGTGGASQLGQNPLNNARRLNLNALVDHFKMALDFLFAVWFVVGNVWIFGGHSSASDAPNLYRLCLAFLTFSCIGYAMPFVLCVIICCCLPCIISVMGLREDMVQTRGATTESINSLPVYKFKAKRRRSAAEREMNPEGEGGILAAGTDKEQTISAEDAECCICLAKYEDNDDIRELPCHHFFHLECINKWLKINTLCPLCKAEVAPAVSS</sequence>
<evidence type="ECO:0000313" key="9">
    <source>
        <dbReference type="Proteomes" id="UP001418222"/>
    </source>
</evidence>
<feature type="transmembrane region" description="Helical" evidence="6">
    <location>
        <begin position="88"/>
        <end position="108"/>
    </location>
</feature>
<keyword evidence="6" id="KW-1133">Transmembrane helix</keyword>
<feature type="transmembrane region" description="Helical" evidence="6">
    <location>
        <begin position="209"/>
        <end position="227"/>
    </location>
</feature>
<keyword evidence="2 4" id="KW-0863">Zinc-finger</keyword>
<dbReference type="Gene3D" id="3.30.40.10">
    <property type="entry name" value="Zinc/RING finger domain, C3HC4 (zinc finger)"/>
    <property type="match status" value="1"/>
</dbReference>
<evidence type="ECO:0000256" key="1">
    <source>
        <dbReference type="ARBA" id="ARBA00022723"/>
    </source>
</evidence>
<evidence type="ECO:0000259" key="7">
    <source>
        <dbReference type="PROSITE" id="PS50089"/>
    </source>
</evidence>
<feature type="transmembrane region" description="Helical" evidence="6">
    <location>
        <begin position="120"/>
        <end position="140"/>
    </location>
</feature>
<feature type="region of interest" description="Disordered" evidence="5">
    <location>
        <begin position="27"/>
        <end position="78"/>
    </location>
</feature>
<dbReference type="SMART" id="SM00184">
    <property type="entry name" value="RING"/>
    <property type="match status" value="1"/>
</dbReference>
<dbReference type="SUPFAM" id="SSF57850">
    <property type="entry name" value="RING/U-box"/>
    <property type="match status" value="1"/>
</dbReference>
<protein>
    <submittedName>
        <fullName evidence="8">E3 ubiquitin-protein ligase</fullName>
    </submittedName>
</protein>
<keyword evidence="1" id="KW-0479">Metal-binding</keyword>
<dbReference type="InterPro" id="IPR001841">
    <property type="entry name" value="Znf_RING"/>
</dbReference>
<feature type="transmembrane region" description="Helical" evidence="6">
    <location>
        <begin position="239"/>
        <end position="272"/>
    </location>
</feature>
<feature type="compositionally biased region" description="Polar residues" evidence="5">
    <location>
        <begin position="32"/>
        <end position="47"/>
    </location>
</feature>